<sequence>MKKITRLADSVLERLVSSAKASAGMQTTAWTECRFNVFCAVTGRREKMSCRVAGSNVVVCDSIGCGC</sequence>
<keyword evidence="2" id="KW-1185">Reference proteome</keyword>
<name>A0A543AZC4_9ACTN</name>
<evidence type="ECO:0000313" key="1">
    <source>
        <dbReference type="EMBL" id="TQL77918.1"/>
    </source>
</evidence>
<dbReference type="AlphaFoldDB" id="A0A543AZC4"/>
<reference evidence="1 2" key="1">
    <citation type="submission" date="2019-06" db="EMBL/GenBank/DDBJ databases">
        <title>Sequencing the genomes of 1000 actinobacteria strains.</title>
        <authorList>
            <person name="Klenk H.-P."/>
        </authorList>
    </citation>
    <scope>NUCLEOTIDE SEQUENCE [LARGE SCALE GENOMIC DNA]</scope>
    <source>
        <strain evidence="1 2">DSM 45928</strain>
    </source>
</reference>
<proteinExistence type="predicted"/>
<dbReference type="InParanoid" id="A0A543AZC4"/>
<accession>A0A543AZC4</accession>
<dbReference type="RefSeq" id="WP_142041547.1">
    <property type="nucleotide sequence ID" value="NZ_JBHTGS010000001.1"/>
</dbReference>
<comment type="caution">
    <text evidence="1">The sequence shown here is derived from an EMBL/GenBank/DDBJ whole genome shotgun (WGS) entry which is preliminary data.</text>
</comment>
<protein>
    <submittedName>
        <fullName evidence="1">Uncharacterized protein</fullName>
    </submittedName>
</protein>
<organism evidence="1 2">
    <name type="scientific">Stackebrandtia endophytica</name>
    <dbReference type="NCBI Taxonomy" id="1496996"/>
    <lineage>
        <taxon>Bacteria</taxon>
        <taxon>Bacillati</taxon>
        <taxon>Actinomycetota</taxon>
        <taxon>Actinomycetes</taxon>
        <taxon>Glycomycetales</taxon>
        <taxon>Glycomycetaceae</taxon>
        <taxon>Stackebrandtia</taxon>
    </lineage>
</organism>
<dbReference type="EMBL" id="VFOW01000001">
    <property type="protein sequence ID" value="TQL77918.1"/>
    <property type="molecule type" value="Genomic_DNA"/>
</dbReference>
<dbReference type="Proteomes" id="UP000317043">
    <property type="component" value="Unassembled WGS sequence"/>
</dbReference>
<evidence type="ECO:0000313" key="2">
    <source>
        <dbReference type="Proteomes" id="UP000317043"/>
    </source>
</evidence>
<gene>
    <name evidence="1" type="ORF">FB566_3492</name>
</gene>